<gene>
    <name evidence="1" type="ORF">WH47_05905</name>
</gene>
<dbReference type="EMBL" id="KQ414609">
    <property type="protein sequence ID" value="KOC69242.1"/>
    <property type="molecule type" value="Genomic_DNA"/>
</dbReference>
<feature type="non-terminal residue" evidence="1">
    <location>
        <position position="1"/>
    </location>
</feature>
<evidence type="ECO:0008006" key="3">
    <source>
        <dbReference type="Google" id="ProtNLM"/>
    </source>
</evidence>
<name>A0A0L7RE40_9HYME</name>
<dbReference type="AlphaFoldDB" id="A0A0L7RE40"/>
<proteinExistence type="predicted"/>
<keyword evidence="2" id="KW-1185">Reference proteome</keyword>
<sequence>NIALSDLHLFRASQNFINRKSFKNTKGLRMLVLEFFNNKNRDFTVIKHYFGYIII</sequence>
<evidence type="ECO:0000313" key="1">
    <source>
        <dbReference type="EMBL" id="KOC69242.1"/>
    </source>
</evidence>
<dbReference type="Proteomes" id="UP000053825">
    <property type="component" value="Unassembled WGS sequence"/>
</dbReference>
<organism evidence="1 2">
    <name type="scientific">Habropoda laboriosa</name>
    <dbReference type="NCBI Taxonomy" id="597456"/>
    <lineage>
        <taxon>Eukaryota</taxon>
        <taxon>Metazoa</taxon>
        <taxon>Ecdysozoa</taxon>
        <taxon>Arthropoda</taxon>
        <taxon>Hexapoda</taxon>
        <taxon>Insecta</taxon>
        <taxon>Pterygota</taxon>
        <taxon>Neoptera</taxon>
        <taxon>Endopterygota</taxon>
        <taxon>Hymenoptera</taxon>
        <taxon>Apocrita</taxon>
        <taxon>Aculeata</taxon>
        <taxon>Apoidea</taxon>
        <taxon>Anthophila</taxon>
        <taxon>Apidae</taxon>
        <taxon>Habropoda</taxon>
    </lineage>
</organism>
<reference evidence="1 2" key="1">
    <citation type="submission" date="2015-07" db="EMBL/GenBank/DDBJ databases">
        <title>The genome of Habropoda laboriosa.</title>
        <authorList>
            <person name="Pan H."/>
            <person name="Kapheim K."/>
        </authorList>
    </citation>
    <scope>NUCLEOTIDE SEQUENCE [LARGE SCALE GENOMIC DNA]</scope>
    <source>
        <strain evidence="1">0110345459</strain>
    </source>
</reference>
<accession>A0A0L7RE40</accession>
<evidence type="ECO:0000313" key="2">
    <source>
        <dbReference type="Proteomes" id="UP000053825"/>
    </source>
</evidence>
<protein>
    <recommendedName>
        <fullName evidence="3">Histone-lysine N-methyltransferase SETMAR</fullName>
    </recommendedName>
</protein>